<dbReference type="EMBL" id="JAAITT010000087">
    <property type="protein sequence ID" value="NSJ52629.1"/>
    <property type="molecule type" value="Genomic_DNA"/>
</dbReference>
<feature type="domain" description="Knr4/Smi1-like" evidence="1">
    <location>
        <begin position="26"/>
        <end position="150"/>
    </location>
</feature>
<dbReference type="InterPro" id="IPR037883">
    <property type="entry name" value="Knr4/Smi1-like_sf"/>
</dbReference>
<dbReference type="Gene3D" id="3.40.1580.10">
    <property type="entry name" value="SMI1/KNR4-like"/>
    <property type="match status" value="1"/>
</dbReference>
<accession>A0ABX2HWC3</accession>
<sequence length="165" mass="18530">MNLLECLNEKIQIIGGTPCDGGEDIVRELAKTSPILLPEDYIDFLKTISGNTDDGNVGLELGIKIKDNIYSMQIYSAQQALKMRPEYEEIYSYTDSNGIIDQIWLIGNDLGDLHYFYGQGKEGFGLYVAEDSAIYFENADKIADTLTDFLVKGIGFNTAFWLHYS</sequence>
<name>A0ABX2HWC3_9FIRM</name>
<reference evidence="2 3" key="1">
    <citation type="journal article" date="2020" name="Cell Host Microbe">
        <title>Functional and Genomic Variation between Human-Derived Isolates of Lachnospiraceae Reveals Inter- and Intra-Species Diversity.</title>
        <authorList>
            <person name="Sorbara M.T."/>
            <person name="Littmann E.R."/>
            <person name="Fontana E."/>
            <person name="Moody T.U."/>
            <person name="Kohout C.E."/>
            <person name="Gjonbalaj M."/>
            <person name="Eaton V."/>
            <person name="Seok R."/>
            <person name="Leiner I.M."/>
            <person name="Pamer E.G."/>
        </authorList>
    </citation>
    <scope>NUCLEOTIDE SEQUENCE [LARGE SCALE GENOMIC DNA]</scope>
    <source>
        <strain evidence="2 3">MSK.1.17</strain>
    </source>
</reference>
<dbReference type="InterPro" id="IPR018958">
    <property type="entry name" value="Knr4/Smi1-like_dom"/>
</dbReference>
<organism evidence="2 3">
    <name type="scientific">Enterocloster aldenensis</name>
    <dbReference type="NCBI Taxonomy" id="358742"/>
    <lineage>
        <taxon>Bacteria</taxon>
        <taxon>Bacillati</taxon>
        <taxon>Bacillota</taxon>
        <taxon>Clostridia</taxon>
        <taxon>Lachnospirales</taxon>
        <taxon>Lachnospiraceae</taxon>
        <taxon>Enterocloster</taxon>
    </lineage>
</organism>
<evidence type="ECO:0000313" key="2">
    <source>
        <dbReference type="EMBL" id="NSJ52629.1"/>
    </source>
</evidence>
<proteinExistence type="predicted"/>
<dbReference type="SUPFAM" id="SSF160631">
    <property type="entry name" value="SMI1/KNR4-like"/>
    <property type="match status" value="1"/>
</dbReference>
<dbReference type="Proteomes" id="UP000669239">
    <property type="component" value="Unassembled WGS sequence"/>
</dbReference>
<evidence type="ECO:0000259" key="1">
    <source>
        <dbReference type="Pfam" id="PF09346"/>
    </source>
</evidence>
<gene>
    <name evidence="2" type="ORF">G5B36_28735</name>
</gene>
<dbReference type="Pfam" id="PF09346">
    <property type="entry name" value="SMI1_KNR4"/>
    <property type="match status" value="1"/>
</dbReference>
<dbReference type="RefSeq" id="WP_165641958.1">
    <property type="nucleotide sequence ID" value="NZ_JAAITT010000087.1"/>
</dbReference>
<comment type="caution">
    <text evidence="2">The sequence shown here is derived from an EMBL/GenBank/DDBJ whole genome shotgun (WGS) entry which is preliminary data.</text>
</comment>
<protein>
    <submittedName>
        <fullName evidence="2">SMI1/KNR4 family protein</fullName>
    </submittedName>
</protein>
<keyword evidence="3" id="KW-1185">Reference proteome</keyword>
<evidence type="ECO:0000313" key="3">
    <source>
        <dbReference type="Proteomes" id="UP000669239"/>
    </source>
</evidence>